<evidence type="ECO:0000256" key="1">
    <source>
        <dbReference type="ARBA" id="ARBA00005485"/>
    </source>
</evidence>
<dbReference type="PANTHER" id="PTHR32054:SF2">
    <property type="entry name" value="PROTEIN PLASTID MOVEMENT IMPAIRED 2"/>
    <property type="match status" value="1"/>
</dbReference>
<comment type="caution">
    <text evidence="4">The sequence shown here is derived from an EMBL/GenBank/DDBJ whole genome shotgun (WGS) entry which is preliminary data.</text>
</comment>
<evidence type="ECO:0000313" key="5">
    <source>
        <dbReference type="Proteomes" id="UP001179952"/>
    </source>
</evidence>
<name>A0AAV9A3G4_ACOGR</name>
<dbReference type="PANTHER" id="PTHR32054">
    <property type="entry name" value="HEAVY CHAIN, PUTATIVE, EXPRESSED-RELATED-RELATED"/>
    <property type="match status" value="1"/>
</dbReference>
<comment type="similarity">
    <text evidence="1">Belongs to the WEB family.</text>
</comment>
<proteinExistence type="inferred from homology"/>
<dbReference type="EMBL" id="JAUJYN010000013">
    <property type="protein sequence ID" value="KAK1258717.1"/>
    <property type="molecule type" value="Genomic_DNA"/>
</dbReference>
<reference evidence="4" key="1">
    <citation type="journal article" date="2023" name="Nat. Commun.">
        <title>Diploid and tetraploid genomes of Acorus and the evolution of monocots.</title>
        <authorList>
            <person name="Ma L."/>
            <person name="Liu K.W."/>
            <person name="Li Z."/>
            <person name="Hsiao Y.Y."/>
            <person name="Qi Y."/>
            <person name="Fu T."/>
            <person name="Tang G.D."/>
            <person name="Zhang D."/>
            <person name="Sun W.H."/>
            <person name="Liu D.K."/>
            <person name="Li Y."/>
            <person name="Chen G.Z."/>
            <person name="Liu X.D."/>
            <person name="Liao X.Y."/>
            <person name="Jiang Y.T."/>
            <person name="Yu X."/>
            <person name="Hao Y."/>
            <person name="Huang J."/>
            <person name="Zhao X.W."/>
            <person name="Ke S."/>
            <person name="Chen Y.Y."/>
            <person name="Wu W.L."/>
            <person name="Hsu J.L."/>
            <person name="Lin Y.F."/>
            <person name="Huang M.D."/>
            <person name="Li C.Y."/>
            <person name="Huang L."/>
            <person name="Wang Z.W."/>
            <person name="Zhao X."/>
            <person name="Zhong W.Y."/>
            <person name="Peng D.H."/>
            <person name="Ahmad S."/>
            <person name="Lan S."/>
            <person name="Zhang J.S."/>
            <person name="Tsai W.C."/>
            <person name="Van de Peer Y."/>
            <person name="Liu Z.J."/>
        </authorList>
    </citation>
    <scope>NUCLEOTIDE SEQUENCE</scope>
    <source>
        <strain evidence="4">SCP</strain>
    </source>
</reference>
<gene>
    <name evidence="4" type="ORF">QJS04_geneDACA018732</name>
</gene>
<protein>
    <submittedName>
        <fullName evidence="4">Protein PLASTID MOVEMENT IMPAIRED 15</fullName>
    </submittedName>
</protein>
<evidence type="ECO:0000256" key="3">
    <source>
        <dbReference type="SAM" id="MobiDB-lite"/>
    </source>
</evidence>
<dbReference type="Pfam" id="PF05701">
    <property type="entry name" value="WEMBL"/>
    <property type="match status" value="1"/>
</dbReference>
<keyword evidence="2" id="KW-0175">Coiled coil</keyword>
<dbReference type="GO" id="GO:0009904">
    <property type="term" value="P:chloroplast accumulation movement"/>
    <property type="evidence" value="ECO:0007669"/>
    <property type="project" value="TreeGrafter"/>
</dbReference>
<keyword evidence="5" id="KW-1185">Reference proteome</keyword>
<dbReference type="InterPro" id="IPR008545">
    <property type="entry name" value="Web"/>
</dbReference>
<organism evidence="4 5">
    <name type="scientific">Acorus gramineus</name>
    <name type="common">Dwarf sweet flag</name>
    <dbReference type="NCBI Taxonomy" id="55184"/>
    <lineage>
        <taxon>Eukaryota</taxon>
        <taxon>Viridiplantae</taxon>
        <taxon>Streptophyta</taxon>
        <taxon>Embryophyta</taxon>
        <taxon>Tracheophyta</taxon>
        <taxon>Spermatophyta</taxon>
        <taxon>Magnoliopsida</taxon>
        <taxon>Liliopsida</taxon>
        <taxon>Acoraceae</taxon>
        <taxon>Acorus</taxon>
    </lineage>
</organism>
<reference evidence="4" key="2">
    <citation type="submission" date="2023-06" db="EMBL/GenBank/DDBJ databases">
        <authorList>
            <person name="Ma L."/>
            <person name="Liu K.-W."/>
            <person name="Li Z."/>
            <person name="Hsiao Y.-Y."/>
            <person name="Qi Y."/>
            <person name="Fu T."/>
            <person name="Tang G."/>
            <person name="Zhang D."/>
            <person name="Sun W.-H."/>
            <person name="Liu D.-K."/>
            <person name="Li Y."/>
            <person name="Chen G.-Z."/>
            <person name="Liu X.-D."/>
            <person name="Liao X.-Y."/>
            <person name="Jiang Y.-T."/>
            <person name="Yu X."/>
            <person name="Hao Y."/>
            <person name="Huang J."/>
            <person name="Zhao X.-W."/>
            <person name="Ke S."/>
            <person name="Chen Y.-Y."/>
            <person name="Wu W.-L."/>
            <person name="Hsu J.-L."/>
            <person name="Lin Y.-F."/>
            <person name="Huang M.-D."/>
            <person name="Li C.-Y."/>
            <person name="Huang L."/>
            <person name="Wang Z.-W."/>
            <person name="Zhao X."/>
            <person name="Zhong W.-Y."/>
            <person name="Peng D.-H."/>
            <person name="Ahmad S."/>
            <person name="Lan S."/>
            <person name="Zhang J.-S."/>
            <person name="Tsai W.-C."/>
            <person name="Van De Peer Y."/>
            <person name="Liu Z.-J."/>
        </authorList>
    </citation>
    <scope>NUCLEOTIDE SEQUENCE</scope>
    <source>
        <strain evidence="4">SCP</strain>
        <tissue evidence="4">Leaves</tissue>
    </source>
</reference>
<dbReference type="GO" id="GO:0005829">
    <property type="term" value="C:cytosol"/>
    <property type="evidence" value="ECO:0007669"/>
    <property type="project" value="TreeGrafter"/>
</dbReference>
<feature type="region of interest" description="Disordered" evidence="3">
    <location>
        <begin position="263"/>
        <end position="290"/>
    </location>
</feature>
<accession>A0AAV9A3G4</accession>
<evidence type="ECO:0000313" key="4">
    <source>
        <dbReference type="EMBL" id="KAK1258717.1"/>
    </source>
</evidence>
<dbReference type="AlphaFoldDB" id="A0AAV9A3G4"/>
<feature type="compositionally biased region" description="Polar residues" evidence="3">
    <location>
        <begin position="269"/>
        <end position="279"/>
    </location>
</feature>
<sequence>MGSMDFDQRERAQSGKTAISLFDERIHQVKPEKNKSQLSFLEEQHSKANEVHLGRLDIGRRSTETMKSWAEMDLLNARETVRDLALRIEESNSRRSARKREIVELKSADMGLVALEESNDGKYLEVLRELDVVKQDLIKLKLNVASLLEAKARVDKEAKALDSISRSCPSSIESLKKEIENTNEEQIIVELARLEAVKEFKEIEAQREAEFAQFSVKMEKMKKRIVELMLECKSSKDLEKQLASTTSDVDDVQRELKLIKASEKHLESNSDFSPNQMSRSGKEESGTTQTLLQSAITELESTKKELSSIEEEGFQCMSAMDEVRDRLRLVYEEMGQLEKAEQKADSTIETLNSKLHREKSRLESATMASNKAKAIASNLSAALQQLQTENESVKKEGELIIKETKTIKAEMEKVDSDIEFSEERLEAALQELEAMKKSEGVALEKLRAITEKAKTARASMYLHSSTITVSQFEYEYLSRCANIAEEIADKKVAAAQAWIEALRAGEREILMKIEVCQREAEEMRLVEEQEKRKTEKPLKVKREVQREPRKMEKQREATELQIVLAPQKRSVKENYITASRRRSARINRVNLPGKYAHRSPSISLKRRTRVMHNLVKLFRVRKK</sequence>
<dbReference type="GO" id="GO:0009903">
    <property type="term" value="P:chloroplast avoidance movement"/>
    <property type="evidence" value="ECO:0007669"/>
    <property type="project" value="TreeGrafter"/>
</dbReference>
<evidence type="ECO:0000256" key="2">
    <source>
        <dbReference type="ARBA" id="ARBA00023054"/>
    </source>
</evidence>
<dbReference type="Proteomes" id="UP001179952">
    <property type="component" value="Unassembled WGS sequence"/>
</dbReference>